<dbReference type="OrthoDB" id="2635at2759"/>
<dbReference type="InterPro" id="IPR037047">
    <property type="entry name" value="PITH_dom_sf"/>
</dbReference>
<comment type="similarity">
    <text evidence="1">Belongs to the PITHD1 family.</text>
</comment>
<dbReference type="Gene3D" id="2.60.120.470">
    <property type="entry name" value="PITH domain"/>
    <property type="match status" value="1"/>
</dbReference>
<feature type="domain" description="PITH" evidence="2">
    <location>
        <begin position="5"/>
        <end position="179"/>
    </location>
</feature>
<accession>A0A2A9NLU6</accession>
<name>A0A2A9NLU6_9AGAR</name>
<evidence type="ECO:0000313" key="4">
    <source>
        <dbReference type="Proteomes" id="UP000242287"/>
    </source>
</evidence>
<sequence length="203" mass="22025">MATNSNADGVGDFGNLYGSIDRDNVHGLNLSVPESAKDIIKPWDQREDTSRYADSGVDDQMIIHIPFIESVRVKSILLKLGRGEYAPRLLHIFANHPMIVDFADAEGMKPQMSVALLTGEPGVVEYPLRVATLSSVTSLSLFFKNSEGGDISRVYYIGFKGDIRSSRTGLSSSLQVPAPNAADAKLVDRVREKGAAGQQTTAR</sequence>
<evidence type="ECO:0000256" key="1">
    <source>
        <dbReference type="ARBA" id="ARBA00025788"/>
    </source>
</evidence>
<evidence type="ECO:0000259" key="2">
    <source>
        <dbReference type="PROSITE" id="PS51532"/>
    </source>
</evidence>
<reference evidence="3 4" key="1">
    <citation type="submission" date="2014-02" db="EMBL/GenBank/DDBJ databases">
        <title>Transposable element dynamics among asymbiotic and ectomycorrhizal Amanita fungi.</title>
        <authorList>
            <consortium name="DOE Joint Genome Institute"/>
            <person name="Hess J."/>
            <person name="Skrede I."/>
            <person name="Wolfe B."/>
            <person name="LaButti K."/>
            <person name="Ohm R.A."/>
            <person name="Grigoriev I.V."/>
            <person name="Pringle A."/>
        </authorList>
    </citation>
    <scope>NUCLEOTIDE SEQUENCE [LARGE SCALE GENOMIC DNA]</scope>
    <source>
        <strain evidence="3 4">SKay4041</strain>
    </source>
</reference>
<dbReference type="PANTHER" id="PTHR12175:SF1">
    <property type="entry name" value="PITH DOMAIN-CONTAINING PROTEIN 1"/>
    <property type="match status" value="1"/>
</dbReference>
<dbReference type="InterPro" id="IPR008979">
    <property type="entry name" value="Galactose-bd-like_sf"/>
</dbReference>
<dbReference type="EMBL" id="KZ302054">
    <property type="protein sequence ID" value="PFH48672.1"/>
    <property type="molecule type" value="Genomic_DNA"/>
</dbReference>
<keyword evidence="4" id="KW-1185">Reference proteome</keyword>
<dbReference type="PROSITE" id="PS51532">
    <property type="entry name" value="PITH"/>
    <property type="match status" value="1"/>
</dbReference>
<evidence type="ECO:0000313" key="3">
    <source>
        <dbReference type="EMBL" id="PFH48672.1"/>
    </source>
</evidence>
<dbReference type="Proteomes" id="UP000242287">
    <property type="component" value="Unassembled WGS sequence"/>
</dbReference>
<gene>
    <name evidence="3" type="ORF">AMATHDRAFT_5583</name>
</gene>
<protein>
    <recommendedName>
        <fullName evidence="2">PITH domain-containing protein</fullName>
    </recommendedName>
</protein>
<dbReference type="Pfam" id="PF06201">
    <property type="entry name" value="PITH"/>
    <property type="match status" value="1"/>
</dbReference>
<dbReference type="InterPro" id="IPR010400">
    <property type="entry name" value="PITH_dom"/>
</dbReference>
<dbReference type="PANTHER" id="PTHR12175">
    <property type="entry name" value="AD039 HT014 THIOREDOXIN FAMILY TRP26"/>
    <property type="match status" value="1"/>
</dbReference>
<dbReference type="AlphaFoldDB" id="A0A2A9NLU6"/>
<dbReference type="SUPFAM" id="SSF49785">
    <property type="entry name" value="Galactose-binding domain-like"/>
    <property type="match status" value="1"/>
</dbReference>
<dbReference type="GO" id="GO:0005737">
    <property type="term" value="C:cytoplasm"/>
    <property type="evidence" value="ECO:0007669"/>
    <property type="project" value="UniProtKB-ARBA"/>
</dbReference>
<dbReference type="GO" id="GO:0005634">
    <property type="term" value="C:nucleus"/>
    <property type="evidence" value="ECO:0007669"/>
    <property type="project" value="TreeGrafter"/>
</dbReference>
<dbReference type="InterPro" id="IPR045099">
    <property type="entry name" value="PITH1-like"/>
</dbReference>
<proteinExistence type="inferred from homology"/>
<organism evidence="3 4">
    <name type="scientific">Amanita thiersii Skay4041</name>
    <dbReference type="NCBI Taxonomy" id="703135"/>
    <lineage>
        <taxon>Eukaryota</taxon>
        <taxon>Fungi</taxon>
        <taxon>Dikarya</taxon>
        <taxon>Basidiomycota</taxon>
        <taxon>Agaricomycotina</taxon>
        <taxon>Agaricomycetes</taxon>
        <taxon>Agaricomycetidae</taxon>
        <taxon>Agaricales</taxon>
        <taxon>Pluteineae</taxon>
        <taxon>Amanitaceae</taxon>
        <taxon>Amanita</taxon>
    </lineage>
</organism>